<sequence>MTLLDVVEAGSLRGLWQLHGNLIHVFALLSILVMNEAHLSYPSFKSTVGRRAAFPDESIFQVAAYAVAQAVYRLWFHPLRHFPGPTYMALSNLPSAYSENIRGTWVRRVARLHREYGPAVRIGPDHLSFDGSIGWNAVYGHRPGSGTKAVEFSKPPPIFPDGSLSLISADRPVHRRQRRQLAHGFSDGALAQQEPTLVRYVHLLLGCLTDRVPDDDEGAVVDVVSWFNVTTLDIIGQLAFSEPFSCLDKDGHRDPWMLSIADGVRGVGLRRFSNLYPLLGWFLKTLGLGSSVRSFDMVREASRQKAVSRLHRGSQHGEATGGSSSSDDDDQHDFIAYMLRPTRDGADGMSRQEVLANAPALVIAGSETTASALSGFCFYMSRNRHAYATLADEIRCAFSCEQDIDLRRTASLEYLQATINEVLRIYPPAAQTQHRG</sequence>
<evidence type="ECO:0000256" key="3">
    <source>
        <dbReference type="ARBA" id="ARBA00022617"/>
    </source>
</evidence>
<protein>
    <recommendedName>
        <fullName evidence="9">Cytochrome P450</fullName>
    </recommendedName>
</protein>
<organism evidence="7 8">
    <name type="scientific">Ophiocordyceps unilateralis</name>
    <name type="common">Zombie-ant fungus</name>
    <name type="synonym">Torrubia unilateralis</name>
    <dbReference type="NCBI Taxonomy" id="268505"/>
    <lineage>
        <taxon>Eukaryota</taxon>
        <taxon>Fungi</taxon>
        <taxon>Dikarya</taxon>
        <taxon>Ascomycota</taxon>
        <taxon>Pezizomycotina</taxon>
        <taxon>Sordariomycetes</taxon>
        <taxon>Hypocreomycetidae</taxon>
        <taxon>Hypocreales</taxon>
        <taxon>Ophiocordycipitaceae</taxon>
        <taxon>Ophiocordyceps</taxon>
    </lineage>
</organism>
<dbReference type="Pfam" id="PF00067">
    <property type="entry name" value="p450"/>
    <property type="match status" value="1"/>
</dbReference>
<gene>
    <name evidence="7" type="ORF">XA68_16841</name>
</gene>
<comment type="caution">
    <text evidence="7">The sequence shown here is derived from an EMBL/GenBank/DDBJ whole genome shotgun (WGS) entry which is preliminary data.</text>
</comment>
<name>A0A2A9P486_OPHUN</name>
<evidence type="ECO:0000313" key="8">
    <source>
        <dbReference type="Proteomes" id="UP000037136"/>
    </source>
</evidence>
<dbReference type="OrthoDB" id="1470350at2759"/>
<dbReference type="GO" id="GO:0020037">
    <property type="term" value="F:heme binding"/>
    <property type="evidence" value="ECO:0007669"/>
    <property type="project" value="InterPro"/>
</dbReference>
<evidence type="ECO:0008006" key="9">
    <source>
        <dbReference type="Google" id="ProtNLM"/>
    </source>
</evidence>
<accession>A0A2A9P486</accession>
<dbReference type="GO" id="GO:0005506">
    <property type="term" value="F:iron ion binding"/>
    <property type="evidence" value="ECO:0007669"/>
    <property type="project" value="InterPro"/>
</dbReference>
<dbReference type="InterPro" id="IPR050121">
    <property type="entry name" value="Cytochrome_P450_monoxygenase"/>
</dbReference>
<evidence type="ECO:0000256" key="2">
    <source>
        <dbReference type="ARBA" id="ARBA00010617"/>
    </source>
</evidence>
<dbReference type="PANTHER" id="PTHR24305:SF210">
    <property type="entry name" value="CYTOCHROME P450 MONOOXYGENASE ASQL-RELATED"/>
    <property type="match status" value="1"/>
</dbReference>
<keyword evidence="8" id="KW-1185">Reference proteome</keyword>
<keyword evidence="5" id="KW-0408">Iron</keyword>
<dbReference type="Gene3D" id="1.10.630.10">
    <property type="entry name" value="Cytochrome P450"/>
    <property type="match status" value="1"/>
</dbReference>
<dbReference type="GO" id="GO:0016705">
    <property type="term" value="F:oxidoreductase activity, acting on paired donors, with incorporation or reduction of molecular oxygen"/>
    <property type="evidence" value="ECO:0007669"/>
    <property type="project" value="InterPro"/>
</dbReference>
<evidence type="ECO:0000256" key="4">
    <source>
        <dbReference type="ARBA" id="ARBA00022723"/>
    </source>
</evidence>
<dbReference type="GO" id="GO:0004497">
    <property type="term" value="F:monooxygenase activity"/>
    <property type="evidence" value="ECO:0007669"/>
    <property type="project" value="InterPro"/>
</dbReference>
<proteinExistence type="inferred from homology"/>
<evidence type="ECO:0000256" key="5">
    <source>
        <dbReference type="ARBA" id="ARBA00023004"/>
    </source>
</evidence>
<reference evidence="7 8" key="1">
    <citation type="journal article" date="2015" name="BMC Genomics">
        <title>Gene expression during zombie ant biting behavior reflects the complexity underlying fungal parasitic behavioral manipulation.</title>
        <authorList>
            <person name="de Bekker C."/>
            <person name="Ohm R.A."/>
            <person name="Loreto R.G."/>
            <person name="Sebastian A."/>
            <person name="Albert I."/>
            <person name="Merrow M."/>
            <person name="Brachmann A."/>
            <person name="Hughes D.P."/>
        </authorList>
    </citation>
    <scope>NUCLEOTIDE SEQUENCE [LARGE SCALE GENOMIC DNA]</scope>
    <source>
        <strain evidence="7 8">SC16a</strain>
    </source>
</reference>
<dbReference type="AlphaFoldDB" id="A0A2A9P486"/>
<evidence type="ECO:0000256" key="6">
    <source>
        <dbReference type="SAM" id="MobiDB-lite"/>
    </source>
</evidence>
<dbReference type="STRING" id="268505.A0A2A9P486"/>
<dbReference type="PANTHER" id="PTHR24305">
    <property type="entry name" value="CYTOCHROME P450"/>
    <property type="match status" value="1"/>
</dbReference>
<dbReference type="InterPro" id="IPR036396">
    <property type="entry name" value="Cyt_P450_sf"/>
</dbReference>
<keyword evidence="3" id="KW-0349">Heme</keyword>
<dbReference type="EMBL" id="LAZP02000624">
    <property type="protein sequence ID" value="PFH56249.1"/>
    <property type="molecule type" value="Genomic_DNA"/>
</dbReference>
<keyword evidence="4" id="KW-0479">Metal-binding</keyword>
<reference evidence="7 8" key="2">
    <citation type="journal article" date="2017" name="Sci. Rep.">
        <title>Ant-infecting Ophiocordyceps genomes reveal a high diversity of potential behavioral manipulation genes and a possible major role for enterotoxins.</title>
        <authorList>
            <person name="de Bekker C."/>
            <person name="Ohm R.A."/>
            <person name="Evans H.C."/>
            <person name="Brachmann A."/>
            <person name="Hughes D.P."/>
        </authorList>
    </citation>
    <scope>NUCLEOTIDE SEQUENCE [LARGE SCALE GENOMIC DNA]</scope>
    <source>
        <strain evidence="7 8">SC16a</strain>
    </source>
</reference>
<dbReference type="InterPro" id="IPR001128">
    <property type="entry name" value="Cyt_P450"/>
</dbReference>
<evidence type="ECO:0000313" key="7">
    <source>
        <dbReference type="EMBL" id="PFH56249.1"/>
    </source>
</evidence>
<comment type="similarity">
    <text evidence="2">Belongs to the cytochrome P450 family.</text>
</comment>
<dbReference type="Proteomes" id="UP000037136">
    <property type="component" value="Unassembled WGS sequence"/>
</dbReference>
<dbReference type="SUPFAM" id="SSF48264">
    <property type="entry name" value="Cytochrome P450"/>
    <property type="match status" value="1"/>
</dbReference>
<comment type="cofactor">
    <cofactor evidence="1">
        <name>heme</name>
        <dbReference type="ChEBI" id="CHEBI:30413"/>
    </cofactor>
</comment>
<evidence type="ECO:0000256" key="1">
    <source>
        <dbReference type="ARBA" id="ARBA00001971"/>
    </source>
</evidence>
<feature type="region of interest" description="Disordered" evidence="6">
    <location>
        <begin position="306"/>
        <end position="330"/>
    </location>
</feature>